<evidence type="ECO:0000313" key="2">
    <source>
        <dbReference type="EMBL" id="ELZ12021.1"/>
    </source>
</evidence>
<feature type="region of interest" description="Disordered" evidence="1">
    <location>
        <begin position="67"/>
        <end position="88"/>
    </location>
</feature>
<dbReference type="InterPro" id="IPR035093">
    <property type="entry name" value="RelE/ParE_toxin_dom_sf"/>
</dbReference>
<organism evidence="2 3">
    <name type="scientific">Halovivax asiaticus JCM 14624</name>
    <dbReference type="NCBI Taxonomy" id="1227490"/>
    <lineage>
        <taxon>Archaea</taxon>
        <taxon>Methanobacteriati</taxon>
        <taxon>Methanobacteriota</taxon>
        <taxon>Stenosarchaea group</taxon>
        <taxon>Halobacteria</taxon>
        <taxon>Halobacteriales</taxon>
        <taxon>Natrialbaceae</taxon>
        <taxon>Halovivax</taxon>
    </lineage>
</organism>
<comment type="caution">
    <text evidence="2">The sequence shown here is derived from an EMBL/GenBank/DDBJ whole genome shotgun (WGS) entry which is preliminary data.</text>
</comment>
<dbReference type="SUPFAM" id="SSF143011">
    <property type="entry name" value="RelE-like"/>
    <property type="match status" value="1"/>
</dbReference>
<reference evidence="2 3" key="1">
    <citation type="journal article" date="2014" name="PLoS Genet.">
        <title>Phylogenetically driven sequencing of extremely halophilic archaea reveals strategies for static and dynamic osmo-response.</title>
        <authorList>
            <person name="Becker E.A."/>
            <person name="Seitzer P.M."/>
            <person name="Tritt A."/>
            <person name="Larsen D."/>
            <person name="Krusor M."/>
            <person name="Yao A.I."/>
            <person name="Wu D."/>
            <person name="Madern D."/>
            <person name="Eisen J.A."/>
            <person name="Darling A.E."/>
            <person name="Facciotti M.T."/>
        </authorList>
    </citation>
    <scope>NUCLEOTIDE SEQUENCE [LARGE SCALE GENOMIC DNA]</scope>
    <source>
        <strain evidence="2 3">JCM 14624</strain>
    </source>
</reference>
<evidence type="ECO:0000256" key="1">
    <source>
        <dbReference type="SAM" id="MobiDB-lite"/>
    </source>
</evidence>
<dbReference type="Gene3D" id="3.30.2310.20">
    <property type="entry name" value="RelE-like"/>
    <property type="match status" value="1"/>
</dbReference>
<dbReference type="AlphaFoldDB" id="M0BMC3"/>
<evidence type="ECO:0008006" key="4">
    <source>
        <dbReference type="Google" id="ProtNLM"/>
    </source>
</evidence>
<dbReference type="EMBL" id="AOIQ01000010">
    <property type="protein sequence ID" value="ELZ12021.1"/>
    <property type="molecule type" value="Genomic_DNA"/>
</dbReference>
<accession>M0BMC3</accession>
<protein>
    <recommendedName>
        <fullName evidence="4">Cytotoxic translational repressor of toxin-antitoxin stability system</fullName>
    </recommendedName>
</protein>
<dbReference type="Proteomes" id="UP000011560">
    <property type="component" value="Unassembled WGS sequence"/>
</dbReference>
<keyword evidence="3" id="KW-1185">Reference proteome</keyword>
<sequence length="105" mass="12269">MAAVFFTERGKERLDEQDAETKERITKKLRESRDWPDHFLKPLTGRDDYVLRVGDYRVLIDWRKNTDEGTEDGLRDGGGETETDGGDALYVKSVGHRRNFYDRET</sequence>
<dbReference type="STRING" id="1227490.C479_06232"/>
<feature type="compositionally biased region" description="Basic and acidic residues" evidence="1">
    <location>
        <begin position="67"/>
        <end position="78"/>
    </location>
</feature>
<name>M0BMC3_9EURY</name>
<dbReference type="RefSeq" id="WP_007699478.1">
    <property type="nucleotide sequence ID" value="NZ_AOIQ01000010.1"/>
</dbReference>
<dbReference type="OrthoDB" id="97626at2157"/>
<evidence type="ECO:0000313" key="3">
    <source>
        <dbReference type="Proteomes" id="UP000011560"/>
    </source>
</evidence>
<proteinExistence type="predicted"/>
<gene>
    <name evidence="2" type="ORF">C479_06232</name>
</gene>